<name>A0A364K8A6_9BACL</name>
<dbReference type="InterPro" id="IPR029058">
    <property type="entry name" value="AB_hydrolase_fold"/>
</dbReference>
<reference evidence="3 4" key="1">
    <citation type="submission" date="2018-06" db="EMBL/GenBank/DDBJ databases">
        <title>Thermoflavimicrobium daqus sp. nov., a thermophilic microbe isolated from Moutai-flavour Daqu.</title>
        <authorList>
            <person name="Wang X."/>
            <person name="Zhou H."/>
        </authorList>
    </citation>
    <scope>NUCLEOTIDE SEQUENCE [LARGE SCALE GENOMIC DNA]</scope>
    <source>
        <strain evidence="3 4">FBKL4.011</strain>
    </source>
</reference>
<dbReference type="AlphaFoldDB" id="A0A364K8A6"/>
<gene>
    <name evidence="3" type="ORF">DL897_05415</name>
</gene>
<reference evidence="3 4" key="2">
    <citation type="submission" date="2018-06" db="EMBL/GenBank/DDBJ databases">
        <authorList>
            <person name="Zhirakovskaya E."/>
        </authorList>
    </citation>
    <scope>NUCLEOTIDE SEQUENCE [LARGE SCALE GENOMIC DNA]</scope>
    <source>
        <strain evidence="3 4">FBKL4.011</strain>
    </source>
</reference>
<organism evidence="3 4">
    <name type="scientific">Thermoflavimicrobium daqui</name>
    <dbReference type="NCBI Taxonomy" id="2137476"/>
    <lineage>
        <taxon>Bacteria</taxon>
        <taxon>Bacillati</taxon>
        <taxon>Bacillota</taxon>
        <taxon>Bacilli</taxon>
        <taxon>Bacillales</taxon>
        <taxon>Thermoactinomycetaceae</taxon>
        <taxon>Thermoflavimicrobium</taxon>
    </lineage>
</organism>
<evidence type="ECO:0000313" key="3">
    <source>
        <dbReference type="EMBL" id="RAL26430.1"/>
    </source>
</evidence>
<dbReference type="Pfam" id="PF12146">
    <property type="entry name" value="Hydrolase_4"/>
    <property type="match status" value="1"/>
</dbReference>
<keyword evidence="1" id="KW-0378">Hydrolase</keyword>
<comment type="caution">
    <text evidence="3">The sequence shown here is derived from an EMBL/GenBank/DDBJ whole genome shotgun (WGS) entry which is preliminary data.</text>
</comment>
<dbReference type="OrthoDB" id="9773293at2"/>
<dbReference type="GO" id="GO:0016020">
    <property type="term" value="C:membrane"/>
    <property type="evidence" value="ECO:0007669"/>
    <property type="project" value="TreeGrafter"/>
</dbReference>
<dbReference type="EMBL" id="QJKK01000002">
    <property type="protein sequence ID" value="RAL26430.1"/>
    <property type="molecule type" value="Genomic_DNA"/>
</dbReference>
<evidence type="ECO:0000256" key="1">
    <source>
        <dbReference type="ARBA" id="ARBA00022801"/>
    </source>
</evidence>
<dbReference type="PANTHER" id="PTHR43798:SF31">
    <property type="entry name" value="AB HYDROLASE SUPERFAMILY PROTEIN YCLE"/>
    <property type="match status" value="1"/>
</dbReference>
<dbReference type="GO" id="GO:0016787">
    <property type="term" value="F:hydrolase activity"/>
    <property type="evidence" value="ECO:0007669"/>
    <property type="project" value="UniProtKB-KW"/>
</dbReference>
<proteinExistence type="predicted"/>
<evidence type="ECO:0000259" key="2">
    <source>
        <dbReference type="Pfam" id="PF12146"/>
    </source>
</evidence>
<dbReference type="Gene3D" id="3.40.50.1820">
    <property type="entry name" value="alpha/beta hydrolase"/>
    <property type="match status" value="1"/>
</dbReference>
<sequence length="253" mass="28986">MTKEITFLWIAGWSISHSIWDTYMKAWPNVHHLTVDFGQCQHIKEIEEYVEKALTPRDHSSIIVIGWSLGSMVALQKAIPCASRIQGMFLIGSTAQFVKSKENPYGCDPRQIVWLKRKIKKNPIKGLADFDQQMFSQSEVEAGEWRRWCETARLAIPSVSSLLIGLDYLQQFQIDPKSLSAMQFPIFLLSGAEDNICPPSGAKWLTDHLSRAKLTIWEETGHLPFWTQPQRFLTWMKEGLADVYDENKNSKAV</sequence>
<dbReference type="PANTHER" id="PTHR43798">
    <property type="entry name" value="MONOACYLGLYCEROL LIPASE"/>
    <property type="match status" value="1"/>
</dbReference>
<accession>A0A364K8A6</accession>
<feature type="domain" description="Serine aminopeptidase S33" evidence="2">
    <location>
        <begin position="41"/>
        <end position="222"/>
    </location>
</feature>
<protein>
    <recommendedName>
        <fullName evidence="2">Serine aminopeptidase S33 domain-containing protein</fullName>
    </recommendedName>
</protein>
<evidence type="ECO:0000313" key="4">
    <source>
        <dbReference type="Proteomes" id="UP000251213"/>
    </source>
</evidence>
<dbReference type="RefSeq" id="WP_113658114.1">
    <property type="nucleotide sequence ID" value="NZ_KZ845664.1"/>
</dbReference>
<dbReference type="Proteomes" id="UP000251213">
    <property type="component" value="Unassembled WGS sequence"/>
</dbReference>
<dbReference type="InterPro" id="IPR050266">
    <property type="entry name" value="AB_hydrolase_sf"/>
</dbReference>
<dbReference type="SUPFAM" id="SSF53474">
    <property type="entry name" value="alpha/beta-Hydrolases"/>
    <property type="match status" value="1"/>
</dbReference>
<dbReference type="InterPro" id="IPR022742">
    <property type="entry name" value="Hydrolase_4"/>
</dbReference>
<keyword evidence="4" id="KW-1185">Reference proteome</keyword>